<dbReference type="PROSITE" id="PS50022">
    <property type="entry name" value="FA58C_3"/>
    <property type="match status" value="2"/>
</dbReference>
<dbReference type="Pfam" id="PF18368">
    <property type="entry name" value="Ig_GlcNase"/>
    <property type="match status" value="1"/>
</dbReference>
<name>A0ABU5R9G8_9PSEU</name>
<dbReference type="InterPro" id="IPR006311">
    <property type="entry name" value="TAT_signal"/>
</dbReference>
<dbReference type="Gene3D" id="3.20.20.80">
    <property type="entry name" value="Glycosidases"/>
    <property type="match status" value="1"/>
</dbReference>
<dbReference type="Gene3D" id="2.60.40.10">
    <property type="entry name" value="Immunoglobulins"/>
    <property type="match status" value="3"/>
</dbReference>
<feature type="chain" id="PRO_5045883521" evidence="5">
    <location>
        <begin position="25"/>
        <end position="1197"/>
    </location>
</feature>
<protein>
    <submittedName>
        <fullName evidence="7">Discoidin domain-containing protein</fullName>
    </submittedName>
</protein>
<evidence type="ECO:0000313" key="7">
    <source>
        <dbReference type="EMBL" id="MEA5362444.1"/>
    </source>
</evidence>
<dbReference type="PANTHER" id="PTHR43536:SF1">
    <property type="entry name" value="MANNOSYLGLYCOPROTEIN ENDO-BETA-MANNOSIDASE"/>
    <property type="match status" value="1"/>
</dbReference>
<dbReference type="PROSITE" id="PS51318">
    <property type="entry name" value="TAT"/>
    <property type="match status" value="1"/>
</dbReference>
<dbReference type="SUPFAM" id="SSF51445">
    <property type="entry name" value="(Trans)glycosidases"/>
    <property type="match status" value="1"/>
</dbReference>
<dbReference type="Pfam" id="PF00703">
    <property type="entry name" value="Glyco_hydro_2"/>
    <property type="match status" value="1"/>
</dbReference>
<accession>A0ABU5R9G8</accession>
<dbReference type="InterPro" id="IPR000421">
    <property type="entry name" value="FA58C"/>
</dbReference>
<keyword evidence="5" id="KW-0732">Signal</keyword>
<dbReference type="Pfam" id="PF22633">
    <property type="entry name" value="F5_F8_type_C_2"/>
    <property type="match status" value="1"/>
</dbReference>
<dbReference type="Gene3D" id="2.60.120.260">
    <property type="entry name" value="Galactose-binding domain-like"/>
    <property type="match status" value="2"/>
</dbReference>
<dbReference type="InterPro" id="IPR036156">
    <property type="entry name" value="Beta-gal/glucu_dom_sf"/>
</dbReference>
<feature type="domain" description="F5/8 type C" evidence="6">
    <location>
        <begin position="24"/>
        <end position="195"/>
    </location>
</feature>
<feature type="signal peptide" evidence="5">
    <location>
        <begin position="1"/>
        <end position="24"/>
    </location>
</feature>
<dbReference type="SUPFAM" id="SSF49303">
    <property type="entry name" value="beta-Galactosidase/glucuronidase domain"/>
    <property type="match status" value="3"/>
</dbReference>
<evidence type="ECO:0000256" key="3">
    <source>
        <dbReference type="ARBA" id="ARBA00023295"/>
    </source>
</evidence>
<dbReference type="Proteomes" id="UP001304298">
    <property type="component" value="Unassembled WGS sequence"/>
</dbReference>
<comment type="similarity">
    <text evidence="1">Belongs to the glycosyl hydrolase 2 family.</text>
</comment>
<dbReference type="RefSeq" id="WP_323329926.1">
    <property type="nucleotide sequence ID" value="NZ_JAYFSI010000005.1"/>
</dbReference>
<comment type="caution">
    <text evidence="7">The sequence shown here is derived from an EMBL/GenBank/DDBJ whole genome shotgun (WGS) entry which is preliminary data.</text>
</comment>
<organism evidence="7 8">
    <name type="scientific">Amycolatopsis heterodermiae</name>
    <dbReference type="NCBI Taxonomy" id="3110235"/>
    <lineage>
        <taxon>Bacteria</taxon>
        <taxon>Bacillati</taxon>
        <taxon>Actinomycetota</taxon>
        <taxon>Actinomycetes</taxon>
        <taxon>Pseudonocardiales</taxon>
        <taxon>Pseudonocardiaceae</taxon>
        <taxon>Amycolatopsis</taxon>
    </lineage>
</organism>
<evidence type="ECO:0000259" key="6">
    <source>
        <dbReference type="PROSITE" id="PS50022"/>
    </source>
</evidence>
<evidence type="ECO:0000313" key="8">
    <source>
        <dbReference type="Proteomes" id="UP001304298"/>
    </source>
</evidence>
<evidence type="ECO:0000256" key="4">
    <source>
        <dbReference type="SAM" id="MobiDB-lite"/>
    </source>
</evidence>
<dbReference type="InterPro" id="IPR008979">
    <property type="entry name" value="Galactose-bd-like_sf"/>
</dbReference>
<sequence>MSGLSRRTFLQSNAVLLAALGVPAALPAAAEAQPATDLARYRPVTVSSTAYAPTPAWFAVDGLAETGVKGSGWRAGAGDPQWIAVDLQAACRIESVVLVFEATAADPVFTPASGINPFLNTTGWEVLSSSAVAFTLDVSADGRTWQTVHTATDSPGGRVEIALQKPVTARWVRLTAKQQANANPLGVNAFEVYGRSDRPRPDATGWTDWGRHTGRPPALATAADGTVALETGWTLTMDSRLPSADGAALARAGVDTSTWLPATVPGTVHTSLVEQGKLPEPTSGFGNMRAPEALSRHSWWYRREFALPHGFDAGRRVWLEFDGIDHHAEVWVDGTTVGSLTHPVARAAFDVTSALRGKDAHALAVRIDPMPHPGNPGDKGPDGVSTLNSNAEQQDLPGYISISGWDWMPGVRDRGAGIWNHVRLRSTGDAVLGEPRVDTRLPNLPDTSVAEVTLVVPVRNASSVARTVTVGAELAGARVSRRVNLAAGASLDVTFGPATDPALRLRRPELWWPNGYGDPKLHPLTTTVSVGNQVSDRRTVQVGLRQFGYTATQPIVIDPATNHSAPQTVEFDRTTARYLRIQGGKRATGYGISLWTLSVVDGSGPDLAQGKTATASSEDNANDQAGNAVDGRDDTRWSSGYSDNQWIQVDLGAAAAFDHVVLTWETAYALTFTVQVSDDGATWTDVKKVSNSGTPLQISVNGVRVLAKGGNWGFDELLRRVLPHRMADAVALHRDMNFTMIRNWVGSSNREEFFAACDENGILVWNDFWAGDAIFPPDNDVFLIIATDTVVRYRHHPSIVVWCATNESDPPAAMDAGLRKMLAVQQPELWYQGNSAGGVVTGHGPYSWIDPARYFDGDTYSIGSYGFHSEIGLPTVPVAESMRRLAADQPSWPIGDVWFHHDWCTRGGQNPDTYRGAIEDRFGPGTSLDDFCAKAQLVNYESMRAIFEAYNAALWDDASGVLLWMSHPAHHSTVWQTYDYDLDTNGSFHGARKGCEPLHVQARLSDWQVHAVNQTARNLDGATVHAELLDLRGRSLGTPVSAPVSVPASSVKAAFAVPFTDALPALHLLRLRLVGRDGAELSRNVYWRYRTPADARELTRTPADVSLRVGPIRRDGDRSEAVVTLRNTGRVVTAGSRVSARDARTDERILPLRCSENYLWLLPGETATVTVSWPSHALPSGRPRFVVEGLNVPRRTS</sequence>
<dbReference type="Pfam" id="PF22666">
    <property type="entry name" value="Glyco_hydro_2_N2"/>
    <property type="match status" value="1"/>
</dbReference>
<feature type="domain" description="F5/8 type C" evidence="6">
    <location>
        <begin position="592"/>
        <end position="686"/>
    </location>
</feature>
<dbReference type="InterPro" id="IPR054593">
    <property type="entry name" value="Beta-mannosidase-like_N2"/>
</dbReference>
<dbReference type="InterPro" id="IPR017853">
    <property type="entry name" value="GH"/>
</dbReference>
<evidence type="ECO:0000256" key="2">
    <source>
        <dbReference type="ARBA" id="ARBA00022801"/>
    </source>
</evidence>
<dbReference type="Pfam" id="PF00754">
    <property type="entry name" value="F5_F8_type_C"/>
    <property type="match status" value="1"/>
</dbReference>
<dbReference type="EMBL" id="JAYFSI010000005">
    <property type="protein sequence ID" value="MEA5362444.1"/>
    <property type="molecule type" value="Genomic_DNA"/>
</dbReference>
<feature type="region of interest" description="Disordered" evidence="4">
    <location>
        <begin position="367"/>
        <end position="390"/>
    </location>
</feature>
<proteinExistence type="inferred from homology"/>
<dbReference type="SUPFAM" id="SSF49785">
    <property type="entry name" value="Galactose-binding domain-like"/>
    <property type="match status" value="3"/>
</dbReference>
<dbReference type="InterPro" id="IPR041351">
    <property type="entry name" value="Ig_GlcNase"/>
</dbReference>
<keyword evidence="2" id="KW-0378">Hydrolase</keyword>
<keyword evidence="3" id="KW-0326">Glycosidase</keyword>
<evidence type="ECO:0000256" key="5">
    <source>
        <dbReference type="SAM" id="SignalP"/>
    </source>
</evidence>
<reference evidence="7 8" key="1">
    <citation type="submission" date="2023-12" db="EMBL/GenBank/DDBJ databases">
        <title>Amycolatopsis sp. V23-08.</title>
        <authorList>
            <person name="Somphong A."/>
        </authorList>
    </citation>
    <scope>NUCLEOTIDE SEQUENCE [LARGE SCALE GENOMIC DNA]</scope>
    <source>
        <strain evidence="7 8">V23-08</strain>
    </source>
</reference>
<evidence type="ECO:0000256" key="1">
    <source>
        <dbReference type="ARBA" id="ARBA00007401"/>
    </source>
</evidence>
<keyword evidence="8" id="KW-1185">Reference proteome</keyword>
<feature type="compositionally biased region" description="Polar residues" evidence="4">
    <location>
        <begin position="611"/>
        <end position="625"/>
    </location>
</feature>
<dbReference type="InterPro" id="IPR043534">
    <property type="entry name" value="EBDG/EBM"/>
</dbReference>
<feature type="region of interest" description="Disordered" evidence="4">
    <location>
        <begin position="608"/>
        <end position="635"/>
    </location>
</feature>
<dbReference type="PANTHER" id="PTHR43536">
    <property type="entry name" value="MANNOSYLGLYCOPROTEIN ENDO-BETA-MANNOSIDASE"/>
    <property type="match status" value="1"/>
</dbReference>
<gene>
    <name evidence="7" type="ORF">VA596_23095</name>
</gene>
<dbReference type="InterPro" id="IPR013783">
    <property type="entry name" value="Ig-like_fold"/>
</dbReference>
<dbReference type="InterPro" id="IPR006102">
    <property type="entry name" value="Ig-like_GH2"/>
</dbReference>